<accession>A0A941AS02</accession>
<organism evidence="2 3">
    <name type="scientific">Halalkalibacter suaedae</name>
    <dbReference type="NCBI Taxonomy" id="2822140"/>
    <lineage>
        <taxon>Bacteria</taxon>
        <taxon>Bacillati</taxon>
        <taxon>Bacillota</taxon>
        <taxon>Bacilli</taxon>
        <taxon>Bacillales</taxon>
        <taxon>Bacillaceae</taxon>
        <taxon>Halalkalibacter</taxon>
    </lineage>
</organism>
<dbReference type="Proteomes" id="UP000678228">
    <property type="component" value="Unassembled WGS sequence"/>
</dbReference>
<protein>
    <recommendedName>
        <fullName evidence="1">Tubby C-terminal domain-containing protein</fullName>
    </recommendedName>
</protein>
<dbReference type="EMBL" id="JAGKSQ010000021">
    <property type="protein sequence ID" value="MBP3953653.1"/>
    <property type="molecule type" value="Genomic_DNA"/>
</dbReference>
<dbReference type="AlphaFoldDB" id="A0A941AS02"/>
<comment type="caution">
    <text evidence="2">The sequence shown here is derived from an EMBL/GenBank/DDBJ whole genome shotgun (WGS) entry which is preliminary data.</text>
</comment>
<name>A0A941AS02_9BACI</name>
<sequence length="173" mass="20864">MMNYSYKPPKVKASTKLVDVIDENEEFVCNFKRSYKNPFIRLADFFLDHNFFVQIDVFTENGKLKYQGKKIPRWGKTQYKIVNYDTQEEYHISYVSWQTINPELLIKSKFGEFIVKKDLVDWARCYYEGVEIARWKMKTTELFKTYLEIECHSPIKEPEFFVCLFQCVFYIGD</sequence>
<proteinExistence type="predicted"/>
<feature type="domain" description="Tubby C-terminal" evidence="1">
    <location>
        <begin position="4"/>
        <end position="171"/>
    </location>
</feature>
<evidence type="ECO:0000313" key="2">
    <source>
        <dbReference type="EMBL" id="MBP3953653.1"/>
    </source>
</evidence>
<evidence type="ECO:0000313" key="3">
    <source>
        <dbReference type="Proteomes" id="UP000678228"/>
    </source>
</evidence>
<keyword evidence="3" id="KW-1185">Reference proteome</keyword>
<dbReference type="Pfam" id="PF23728">
    <property type="entry name" value="Tubby_C_like"/>
    <property type="match status" value="1"/>
</dbReference>
<evidence type="ECO:0000259" key="1">
    <source>
        <dbReference type="Pfam" id="PF23728"/>
    </source>
</evidence>
<dbReference type="InterPro" id="IPR056944">
    <property type="entry name" value="Tubby_C-like"/>
</dbReference>
<reference evidence="2" key="1">
    <citation type="submission" date="2021-03" db="EMBL/GenBank/DDBJ databases">
        <title>Bacillus suaedae sp. nov., isolated from Suaeda aralocaspica.</title>
        <authorList>
            <person name="Lei R.F.R."/>
        </authorList>
    </citation>
    <scope>NUCLEOTIDE SEQUENCE</scope>
    <source>
        <strain evidence="2">YZJH907-2</strain>
    </source>
</reference>
<gene>
    <name evidence="2" type="ORF">J7W16_21565</name>
</gene>